<dbReference type="PhylomeDB" id="B3RXK6"/>
<dbReference type="PRINTS" id="PR00081">
    <property type="entry name" value="GDHRDH"/>
</dbReference>
<organism evidence="2 3">
    <name type="scientific">Trichoplax adhaerens</name>
    <name type="common">Trichoplax reptans</name>
    <dbReference type="NCBI Taxonomy" id="10228"/>
    <lineage>
        <taxon>Eukaryota</taxon>
        <taxon>Metazoa</taxon>
        <taxon>Placozoa</taxon>
        <taxon>Uniplacotomia</taxon>
        <taxon>Trichoplacea</taxon>
        <taxon>Trichoplacidae</taxon>
        <taxon>Trichoplax</taxon>
    </lineage>
</organism>
<dbReference type="EMBL" id="DS985245">
    <property type="protein sequence ID" value="EDV24443.1"/>
    <property type="molecule type" value="Genomic_DNA"/>
</dbReference>
<dbReference type="Pfam" id="PF13561">
    <property type="entry name" value="adh_short_C2"/>
    <property type="match status" value="1"/>
</dbReference>
<dbReference type="SUPFAM" id="SSF51735">
    <property type="entry name" value="NAD(P)-binding Rossmann-fold domains"/>
    <property type="match status" value="1"/>
</dbReference>
<dbReference type="eggNOG" id="KOG0725">
    <property type="taxonomic scope" value="Eukaryota"/>
</dbReference>
<dbReference type="Proteomes" id="UP000009022">
    <property type="component" value="Unassembled WGS sequence"/>
</dbReference>
<dbReference type="PRINTS" id="PR00080">
    <property type="entry name" value="SDRFAMILY"/>
</dbReference>
<dbReference type="OrthoDB" id="47007at2759"/>
<dbReference type="RefSeq" id="XP_002112333.1">
    <property type="nucleotide sequence ID" value="XM_002112297.1"/>
</dbReference>
<dbReference type="AlphaFoldDB" id="B3RXK6"/>
<dbReference type="GeneID" id="6753980"/>
<gene>
    <name evidence="2" type="ORF">TRIADDRAFT_56243</name>
</gene>
<dbReference type="PANTHER" id="PTHR43975:SF2">
    <property type="entry name" value="EG:BACR7A4.14 PROTEIN-RELATED"/>
    <property type="match status" value="1"/>
</dbReference>
<keyword evidence="3" id="KW-1185">Reference proteome</keyword>
<dbReference type="CTD" id="6753980"/>
<dbReference type="InterPro" id="IPR020904">
    <property type="entry name" value="Sc_DH/Rdtase_CS"/>
</dbReference>
<accession>B3RXK6</accession>
<dbReference type="OMA" id="AGVMMMK"/>
<dbReference type="PROSITE" id="PS00061">
    <property type="entry name" value="ADH_SHORT"/>
    <property type="match status" value="1"/>
</dbReference>
<evidence type="ECO:0000256" key="1">
    <source>
        <dbReference type="ARBA" id="ARBA00023002"/>
    </source>
</evidence>
<sequence length="253" mass="27176">MASVAHKVALITGASSGIGATTCRFFAREGYKLVLAGRNLDSLQSVAQCCGKVEKLIISSDLTDVNEPSKIIEKSVSHFGRLDVLVNNAAILALGSIEESDLEQYDNIMDTNIRSMYQLTQKAVPHLIKTQGSVVNVSSINGLRSFPGALTYSISKSAVDQFTRCIALELASKQVRVNCVNPGIVDTNIRKRGNVSEVVAEFLERSKTTHALGRIGTTEEIADAILFLASDRASFITGVTLPVDGGKHAMCPY</sequence>
<reference evidence="2 3" key="1">
    <citation type="journal article" date="2008" name="Nature">
        <title>The Trichoplax genome and the nature of placozoans.</title>
        <authorList>
            <person name="Srivastava M."/>
            <person name="Begovic E."/>
            <person name="Chapman J."/>
            <person name="Putnam N.H."/>
            <person name="Hellsten U."/>
            <person name="Kawashima T."/>
            <person name="Kuo A."/>
            <person name="Mitros T."/>
            <person name="Salamov A."/>
            <person name="Carpenter M.L."/>
            <person name="Signorovitch A.Y."/>
            <person name="Moreno M.A."/>
            <person name="Kamm K."/>
            <person name="Grimwood J."/>
            <person name="Schmutz J."/>
            <person name="Shapiro H."/>
            <person name="Grigoriev I.V."/>
            <person name="Buss L.W."/>
            <person name="Schierwater B."/>
            <person name="Dellaporta S.L."/>
            <person name="Rokhsar D.S."/>
        </authorList>
    </citation>
    <scope>NUCLEOTIDE SEQUENCE [LARGE SCALE GENOMIC DNA]</scope>
    <source>
        <strain evidence="2 3">Grell-BS-1999</strain>
    </source>
</reference>
<dbReference type="FunCoup" id="B3RXK6">
    <property type="interactions" value="795"/>
</dbReference>
<dbReference type="InParanoid" id="B3RXK6"/>
<dbReference type="NCBIfam" id="NF005559">
    <property type="entry name" value="PRK07231.1"/>
    <property type="match status" value="1"/>
</dbReference>
<dbReference type="STRING" id="10228.B3RXK6"/>
<dbReference type="FunFam" id="3.40.50.720:FF:000084">
    <property type="entry name" value="Short-chain dehydrogenase reductase"/>
    <property type="match status" value="1"/>
</dbReference>
<dbReference type="Gene3D" id="3.40.50.720">
    <property type="entry name" value="NAD(P)-binding Rossmann-like Domain"/>
    <property type="match status" value="1"/>
</dbReference>
<proteinExistence type="predicted"/>
<evidence type="ECO:0000313" key="3">
    <source>
        <dbReference type="Proteomes" id="UP000009022"/>
    </source>
</evidence>
<dbReference type="PANTHER" id="PTHR43975">
    <property type="entry name" value="ZGC:101858"/>
    <property type="match status" value="1"/>
</dbReference>
<dbReference type="KEGG" id="tad:TRIADDRAFT_56243"/>
<dbReference type="InterPro" id="IPR002347">
    <property type="entry name" value="SDR_fam"/>
</dbReference>
<protein>
    <submittedName>
        <fullName evidence="2">Uncharacterized protein</fullName>
    </submittedName>
</protein>
<dbReference type="InterPro" id="IPR036291">
    <property type="entry name" value="NAD(P)-bd_dom_sf"/>
</dbReference>
<keyword evidence="1" id="KW-0560">Oxidoreductase</keyword>
<evidence type="ECO:0000313" key="2">
    <source>
        <dbReference type="EMBL" id="EDV24443.1"/>
    </source>
</evidence>
<name>B3RXK6_TRIAD</name>
<dbReference type="GO" id="GO:0016491">
    <property type="term" value="F:oxidoreductase activity"/>
    <property type="evidence" value="ECO:0007669"/>
    <property type="project" value="UniProtKB-KW"/>
</dbReference>
<dbReference type="HOGENOM" id="CLU_010194_1_0_1"/>